<comment type="caution">
    <text evidence="11">Lacks conserved residue(s) required for the propagation of feature annotation.</text>
</comment>
<dbReference type="Proteomes" id="UP000317512">
    <property type="component" value="Chromosome"/>
</dbReference>
<keyword evidence="6 11" id="KW-0862">Zinc</keyword>
<dbReference type="FunFam" id="1.10.287.110:FF:000031">
    <property type="entry name" value="Molecular chaperone DnaJ"/>
    <property type="match status" value="1"/>
</dbReference>
<dbReference type="GO" id="GO:0031072">
    <property type="term" value="F:heat shock protein binding"/>
    <property type="evidence" value="ECO:0007669"/>
    <property type="project" value="InterPro"/>
</dbReference>
<dbReference type="InterPro" id="IPR008971">
    <property type="entry name" value="HSP40/DnaJ_pept-bd"/>
</dbReference>
<dbReference type="Gene3D" id="2.60.260.20">
    <property type="entry name" value="Urease metallochaperone UreE, N-terminal domain"/>
    <property type="match status" value="2"/>
</dbReference>
<keyword evidence="4 11" id="KW-0677">Repeat</keyword>
<dbReference type="PANTHER" id="PTHR43096">
    <property type="entry name" value="DNAJ HOMOLOG 1, MITOCHONDRIAL-RELATED"/>
    <property type="match status" value="1"/>
</dbReference>
<feature type="binding site" evidence="11">
    <location>
        <position position="171"/>
    </location>
    <ligand>
        <name>Zn(2+)</name>
        <dbReference type="ChEBI" id="CHEBI:29105"/>
        <label>2</label>
    </ligand>
</feature>
<evidence type="ECO:0000256" key="5">
    <source>
        <dbReference type="ARBA" id="ARBA00022771"/>
    </source>
</evidence>
<dbReference type="EMBL" id="CP041663">
    <property type="protein sequence ID" value="QDY88666.1"/>
    <property type="molecule type" value="Genomic_DNA"/>
</dbReference>
<dbReference type="Gene3D" id="2.10.230.10">
    <property type="entry name" value="Heat shock protein DnaJ, cysteine-rich domain"/>
    <property type="match status" value="1"/>
</dbReference>
<name>A0A5B8JBK5_9MOLU</name>
<keyword evidence="8 11" id="KW-0143">Chaperone</keyword>
<comment type="similarity">
    <text evidence="9 11">Belongs to the DnaJ family.</text>
</comment>
<comment type="cofactor">
    <cofactor evidence="11">
        <name>Zn(2+)</name>
        <dbReference type="ChEBI" id="CHEBI:29105"/>
    </cofactor>
    <text evidence="11">Binds 2 Zn(2+) ions per monomer.</text>
</comment>
<dbReference type="Gene3D" id="1.10.287.110">
    <property type="entry name" value="DnaJ domain"/>
    <property type="match status" value="1"/>
</dbReference>
<dbReference type="InterPro" id="IPR036410">
    <property type="entry name" value="HSP_DnaJ_Cys-rich_dom_sf"/>
</dbReference>
<dbReference type="InterPro" id="IPR001623">
    <property type="entry name" value="DnaJ_domain"/>
</dbReference>
<evidence type="ECO:0000259" key="14">
    <source>
        <dbReference type="PROSITE" id="PS51188"/>
    </source>
</evidence>
<dbReference type="GO" id="GO:0042026">
    <property type="term" value="P:protein refolding"/>
    <property type="evidence" value="ECO:0007669"/>
    <property type="project" value="TreeGrafter"/>
</dbReference>
<evidence type="ECO:0000256" key="11">
    <source>
        <dbReference type="HAMAP-Rule" id="MF_01152"/>
    </source>
</evidence>
<feature type="binding site" evidence="11">
    <location>
        <position position="194"/>
    </location>
    <ligand>
        <name>Zn(2+)</name>
        <dbReference type="ChEBI" id="CHEBI:29105"/>
        <label>2</label>
    </ligand>
</feature>
<evidence type="ECO:0000259" key="13">
    <source>
        <dbReference type="PROSITE" id="PS50076"/>
    </source>
</evidence>
<organism evidence="15 16">
    <name type="scientific">Mycoplasma anserisalpingitidis</name>
    <dbReference type="NCBI Taxonomy" id="519450"/>
    <lineage>
        <taxon>Bacteria</taxon>
        <taxon>Bacillati</taxon>
        <taxon>Mycoplasmatota</taxon>
        <taxon>Mollicutes</taxon>
        <taxon>Mycoplasmataceae</taxon>
        <taxon>Mycoplasma</taxon>
    </lineage>
</organism>
<dbReference type="InterPro" id="IPR002939">
    <property type="entry name" value="DnaJ_C"/>
</dbReference>
<dbReference type="GO" id="GO:0006260">
    <property type="term" value="P:DNA replication"/>
    <property type="evidence" value="ECO:0007669"/>
    <property type="project" value="UniProtKB-KW"/>
</dbReference>
<dbReference type="InterPro" id="IPR012724">
    <property type="entry name" value="DnaJ"/>
</dbReference>
<evidence type="ECO:0000313" key="15">
    <source>
        <dbReference type="EMBL" id="QDY88666.1"/>
    </source>
</evidence>
<dbReference type="HAMAP" id="MF_01152">
    <property type="entry name" value="DnaJ"/>
    <property type="match status" value="1"/>
</dbReference>
<dbReference type="FunFam" id="2.10.230.10:FF:000002">
    <property type="entry name" value="Molecular chaperone DnaJ"/>
    <property type="match status" value="1"/>
</dbReference>
<protein>
    <recommendedName>
        <fullName evidence="10 11">Chaperone protein DnaJ</fullName>
    </recommendedName>
</protein>
<keyword evidence="5 11" id="KW-0863">Zinc-finger</keyword>
<dbReference type="GO" id="GO:0005737">
    <property type="term" value="C:cytoplasm"/>
    <property type="evidence" value="ECO:0007669"/>
    <property type="project" value="UniProtKB-SubCell"/>
</dbReference>
<evidence type="ECO:0000256" key="12">
    <source>
        <dbReference type="PROSITE-ProRule" id="PRU00546"/>
    </source>
</evidence>
<dbReference type="PRINTS" id="PR00625">
    <property type="entry name" value="JDOMAIN"/>
</dbReference>
<dbReference type="Pfam" id="PF00226">
    <property type="entry name" value="DnaJ"/>
    <property type="match status" value="1"/>
</dbReference>
<keyword evidence="3 11" id="KW-0479">Metal-binding</keyword>
<dbReference type="GO" id="GO:0009408">
    <property type="term" value="P:response to heat"/>
    <property type="evidence" value="ECO:0007669"/>
    <property type="project" value="InterPro"/>
</dbReference>
<dbReference type="RefSeq" id="WP_146309118.1">
    <property type="nucleotide sequence ID" value="NZ_CP041663.1"/>
</dbReference>
<comment type="subunit">
    <text evidence="11">Homodimer.</text>
</comment>
<feature type="binding site" evidence="11">
    <location>
        <position position="208"/>
    </location>
    <ligand>
        <name>Zn(2+)</name>
        <dbReference type="ChEBI" id="CHEBI:29105"/>
        <label>1</label>
    </ligand>
</feature>
<evidence type="ECO:0000256" key="6">
    <source>
        <dbReference type="ARBA" id="ARBA00022833"/>
    </source>
</evidence>
<feature type="binding site" evidence="11">
    <location>
        <position position="211"/>
    </location>
    <ligand>
        <name>Zn(2+)</name>
        <dbReference type="ChEBI" id="CHEBI:29105"/>
        <label>1</label>
    </ligand>
</feature>
<evidence type="ECO:0000313" key="16">
    <source>
        <dbReference type="Proteomes" id="UP000317512"/>
    </source>
</evidence>
<feature type="binding site" evidence="11">
    <location>
        <position position="154"/>
    </location>
    <ligand>
        <name>Zn(2+)</name>
        <dbReference type="ChEBI" id="CHEBI:29105"/>
        <label>1</label>
    </ligand>
</feature>
<dbReference type="PANTHER" id="PTHR43096:SF48">
    <property type="entry name" value="CHAPERONE PROTEIN DNAJ"/>
    <property type="match status" value="1"/>
</dbReference>
<dbReference type="SUPFAM" id="SSF46565">
    <property type="entry name" value="Chaperone J-domain"/>
    <property type="match status" value="1"/>
</dbReference>
<proteinExistence type="inferred from homology"/>
<dbReference type="InterPro" id="IPR001305">
    <property type="entry name" value="HSP_DnaJ_Cys-rich_dom"/>
</dbReference>
<dbReference type="Pfam" id="PF00684">
    <property type="entry name" value="DnaJ_CXXCXGXG"/>
    <property type="match status" value="1"/>
</dbReference>
<evidence type="ECO:0000256" key="7">
    <source>
        <dbReference type="ARBA" id="ARBA00023016"/>
    </source>
</evidence>
<gene>
    <name evidence="11" type="primary">dnaJ</name>
    <name evidence="15" type="ORF">FOY43_03330</name>
</gene>
<feature type="binding site" evidence="11">
    <location>
        <position position="151"/>
    </location>
    <ligand>
        <name>Zn(2+)</name>
        <dbReference type="ChEBI" id="CHEBI:29105"/>
        <label>1</label>
    </ligand>
</feature>
<dbReference type="InterPro" id="IPR036869">
    <property type="entry name" value="J_dom_sf"/>
</dbReference>
<evidence type="ECO:0000256" key="1">
    <source>
        <dbReference type="ARBA" id="ARBA00022490"/>
    </source>
</evidence>
<evidence type="ECO:0000256" key="8">
    <source>
        <dbReference type="ARBA" id="ARBA00023186"/>
    </source>
</evidence>
<dbReference type="Pfam" id="PF01556">
    <property type="entry name" value="DnaJ_C"/>
    <property type="match status" value="1"/>
</dbReference>
<dbReference type="PROSITE" id="PS51188">
    <property type="entry name" value="ZF_CR"/>
    <property type="match status" value="1"/>
</dbReference>
<dbReference type="AlphaFoldDB" id="A0A5B8JBK5"/>
<evidence type="ECO:0000256" key="4">
    <source>
        <dbReference type="ARBA" id="ARBA00022737"/>
    </source>
</evidence>
<comment type="subcellular location">
    <subcellularLocation>
        <location evidence="11">Cytoplasm</location>
    </subcellularLocation>
</comment>
<evidence type="ECO:0000256" key="2">
    <source>
        <dbReference type="ARBA" id="ARBA00022705"/>
    </source>
</evidence>
<keyword evidence="1 11" id="KW-0963">Cytoplasm</keyword>
<dbReference type="PROSITE" id="PS50076">
    <property type="entry name" value="DNAJ_2"/>
    <property type="match status" value="1"/>
</dbReference>
<dbReference type="CDD" id="cd10719">
    <property type="entry name" value="DnaJ_zf"/>
    <property type="match status" value="1"/>
</dbReference>
<keyword evidence="2 11" id="KW-0235">DNA replication</keyword>
<evidence type="ECO:0000256" key="9">
    <source>
        <dbReference type="ARBA" id="ARBA00061004"/>
    </source>
</evidence>
<feature type="zinc finger region" description="CR-type" evidence="12">
    <location>
        <begin position="138"/>
        <end position="220"/>
    </location>
</feature>
<dbReference type="SMART" id="SM00271">
    <property type="entry name" value="DnaJ"/>
    <property type="match status" value="1"/>
</dbReference>
<sequence length="372" mass="41518">MSNKRDYYEVLGIKKNATEKEIKSAYRKLAMQYHPDKNKESGAEEKMKEINEAYEVLSDPQKRTNYDNYGHEGVSGQAGFGGFSGFGGRGFASDFGDIFENIFGGMGFGGSRKSRNRQIKGEDYQINKTITFMESIHGTEFTEKLDKYELCLHCNGSGAESSNDIETCSTCSGSGVQKVKMRTIIGEIINNEPCKSCKSTGKIIKKKCSNCHGNAYIKSEKKVTIKTPKGTATGKVITVKGYGGPGLNGGEPGDLYIVLNVNPSKNYTREGMDIYLDLKIGFIDLLQEKEIDIPSVHGAFKYKLKHNLKLNTYIPFKGYGVQSSTYSGTYYVKFILDMPDIKRSELKKLIEVSKDFEDKTTEKEVESILKEK</sequence>
<accession>A0A5B8JBK5</accession>
<evidence type="ECO:0000256" key="3">
    <source>
        <dbReference type="ARBA" id="ARBA00022723"/>
    </source>
</evidence>
<reference evidence="16" key="1">
    <citation type="submission" date="2019-07" db="EMBL/GenBank/DDBJ databases">
        <title>Complete genome sequences of three Mycoplasma sp. 1220 strains.</title>
        <authorList>
            <person name="Grozner D."/>
            <person name="Forro B."/>
            <person name="Kovacs A.B."/>
            <person name="Marton S."/>
            <person name="Banyai K."/>
            <person name="Kreizinger Z."/>
            <person name="Sulyok K.M."/>
            <person name="Gyuranecz M."/>
        </authorList>
    </citation>
    <scope>NUCLEOTIDE SEQUENCE [LARGE SCALE GENOMIC DNA]</scope>
    <source>
        <strain evidence="16">MYCAV93</strain>
    </source>
</reference>
<dbReference type="GO" id="GO:0051082">
    <property type="term" value="F:unfolded protein binding"/>
    <property type="evidence" value="ECO:0007669"/>
    <property type="project" value="UniProtKB-UniRule"/>
</dbReference>
<dbReference type="GO" id="GO:0008270">
    <property type="term" value="F:zinc ion binding"/>
    <property type="evidence" value="ECO:0007669"/>
    <property type="project" value="UniProtKB-UniRule"/>
</dbReference>
<evidence type="ECO:0000256" key="10">
    <source>
        <dbReference type="ARBA" id="ARBA00067609"/>
    </source>
</evidence>
<comment type="domain">
    <text evidence="11">The J domain is necessary and sufficient to stimulate DnaK ATPase activity. Zinc center 1 plays an important role in the autonomous, DnaK-independent chaperone activity of DnaJ. Zinc center 2 is essential for interaction with DnaK and for DnaJ activity.</text>
</comment>
<feature type="binding site" evidence="11">
    <location>
        <position position="168"/>
    </location>
    <ligand>
        <name>Zn(2+)</name>
        <dbReference type="ChEBI" id="CHEBI:29105"/>
        <label>2</label>
    </ligand>
</feature>
<feature type="binding site" evidence="11">
    <location>
        <position position="197"/>
    </location>
    <ligand>
        <name>Zn(2+)</name>
        <dbReference type="ChEBI" id="CHEBI:29105"/>
        <label>2</label>
    </ligand>
</feature>
<feature type="domain" description="CR-type" evidence="14">
    <location>
        <begin position="138"/>
        <end position="220"/>
    </location>
</feature>
<dbReference type="OrthoDB" id="9779889at2"/>
<dbReference type="CDD" id="cd06257">
    <property type="entry name" value="DnaJ"/>
    <property type="match status" value="1"/>
</dbReference>
<feature type="domain" description="J" evidence="13">
    <location>
        <begin position="6"/>
        <end position="70"/>
    </location>
</feature>
<dbReference type="GO" id="GO:0005524">
    <property type="term" value="F:ATP binding"/>
    <property type="evidence" value="ECO:0007669"/>
    <property type="project" value="InterPro"/>
</dbReference>
<keyword evidence="7 11" id="KW-0346">Stress response</keyword>
<comment type="function">
    <text evidence="11">Participates actively in the response to hyperosmotic and heat shock by preventing the aggregation of stress-denatured proteins and by disaggregating proteins, also in an autonomous, DnaK-independent fashion. Unfolded proteins bind initially to DnaJ; upon interaction with the DnaJ-bound protein, DnaK hydrolyzes its bound ATP, resulting in the formation of a stable complex. GrpE releases ADP from DnaK; ATP binding to DnaK triggers the release of the substrate protein, thus completing the reaction cycle. Several rounds of ATP-dependent interactions between DnaJ, DnaK and GrpE are required for fully efficient folding. Also involved, together with DnaK and GrpE, in the DNA replication of plasmids through activation of initiation proteins.</text>
</comment>
<dbReference type="SUPFAM" id="SSF57938">
    <property type="entry name" value="DnaJ/Hsp40 cysteine-rich domain"/>
    <property type="match status" value="1"/>
</dbReference>
<dbReference type="SUPFAM" id="SSF49493">
    <property type="entry name" value="HSP40/DnaJ peptide-binding domain"/>
    <property type="match status" value="2"/>
</dbReference>